<evidence type="ECO:0000259" key="17">
    <source>
        <dbReference type="SMART" id="SM00485"/>
    </source>
</evidence>
<evidence type="ECO:0000256" key="1">
    <source>
        <dbReference type="ARBA" id="ARBA00001946"/>
    </source>
</evidence>
<reference evidence="18 19" key="1">
    <citation type="journal article" date="2012" name="Nucleic Acids Res.">
        <title>Sequencing of the smallest Apicomplexan genome from the human pathogen Babesia microti.</title>
        <authorList>
            <person name="Cornillot E."/>
            <person name="Hadj-Kaddour K."/>
            <person name="Dassouli A."/>
            <person name="Noel B."/>
            <person name="Ranwez V."/>
            <person name="Vacherie B."/>
            <person name="Augagneur Y."/>
            <person name="Bres V."/>
            <person name="Duclos A."/>
            <person name="Randazzo S."/>
            <person name="Carcy B."/>
            <person name="Debierre-Grockiego F."/>
            <person name="Delbecq S."/>
            <person name="Moubri-Menage K."/>
            <person name="Shams-Eldin H."/>
            <person name="Usmani-Brown S."/>
            <person name="Bringaud F."/>
            <person name="Wincker P."/>
            <person name="Vivares C.P."/>
            <person name="Schwarz R.T."/>
            <person name="Schetters T.P."/>
            <person name="Krause P.J."/>
            <person name="Gorenflot A."/>
            <person name="Berry V."/>
            <person name="Barbe V."/>
            <person name="Ben Mamoun C."/>
        </authorList>
    </citation>
    <scope>NUCLEOTIDE SEQUENCE [LARGE SCALE GENOMIC DNA]</scope>
    <source>
        <strain evidence="18 19">RI</strain>
    </source>
</reference>
<keyword evidence="4" id="KW-0597">Phosphoprotein</keyword>
<keyword evidence="6" id="KW-0479">Metal-binding</keyword>
<comment type="cofactor">
    <cofactor evidence="1">
        <name>Mg(2+)</name>
        <dbReference type="ChEBI" id="CHEBI:18420"/>
    </cofactor>
</comment>
<dbReference type="Proteomes" id="UP000002899">
    <property type="component" value="Chromosome II"/>
</dbReference>
<feature type="domain" description="XPG N-terminal" evidence="17">
    <location>
        <begin position="1"/>
        <end position="95"/>
    </location>
</feature>
<keyword evidence="8" id="KW-0227">DNA damage</keyword>
<dbReference type="GO" id="GO:0005634">
    <property type="term" value="C:nucleus"/>
    <property type="evidence" value="ECO:0007669"/>
    <property type="project" value="UniProtKB-SubCell"/>
</dbReference>
<keyword evidence="19" id="KW-1185">Reference proteome</keyword>
<gene>
    <name evidence="18" type="ORF">BMR1_02g03801</name>
</gene>
<dbReference type="RefSeq" id="XP_021338334.1">
    <property type="nucleotide sequence ID" value="XM_021481728.1"/>
</dbReference>
<feature type="compositionally biased region" description="Low complexity" evidence="15">
    <location>
        <begin position="155"/>
        <end position="166"/>
    </location>
</feature>
<dbReference type="EMBL" id="FO082872">
    <property type="protein sequence ID" value="SJK86140.1"/>
    <property type="molecule type" value="Genomic_DNA"/>
</dbReference>
<dbReference type="InterPro" id="IPR019974">
    <property type="entry name" value="XPG_CS"/>
</dbReference>
<sequence>MGVSGLWDAVAAGGKIIHPKSLENKVMAIDGSFWIRHISASRENGKYDSDFIAIFFKRICKLLSYKIIPIIVFDGIAPDAKRSEINHRTQTISKISDKHRRLTLKRIARQTLIKQLFPATKNAEIETTTHNGIENNDNLSAENVKNDDSLPPPNNNNNLFDNTNSSESSECGDCDNEYNQLISWHEFNKLSPIDKFNFLKNLQKKSFNNDRTRLVNFGGTITEFSNKLLNIYMKNANVNKLLDKVKMVLNVSNSPITGISDTLQQSFDCHNSIHNVWLDTNDIIKDYNTLIPNSNGVKRRRYLNDFEALSNPQEPILLDDIKLSTDNVDDEEVIKFSCDADLFGGEFMSDTNLDNLITVESPDDNLQRSSGNESDEWEELNNIVDNKIVHGNDISESNDINNHLYEPVVDDCGLIFDKSNIKIDKIETVDTHSISIVKADDKPPDYTIPDNRFQKLCKIDIFNYESADSSVGDKFNTYHNTYKMADVEISGSIGVSNVANKSTDDNVINKRVDYKIDVLKPESKGWLKNHSEESLNLFNRYPKLLNYEEFDNICTLLKLFKIPIIFAPSEAEAQCAQLNIEQSVYGVISDDSDTLVFGAIRVVKNFFNKQRNLELYQSQNIKQTLGLTREKLALIALLCGCDYTSGVKGIGIVNALEIIEAYPTFDDLYHFRDWATNIYSNTNDSCEIRNRYKVRHEKCRNGWIFHADFPNIHAYNLLMSPKVDLNIELPKSNKCARLNVECIESIALFMRGKSRMAPNDIIDHLNELDRCLSNGLLNGQLRLYDLDGISPHLKISSYAPDQTMMADSNTACAFIRSERMRCSIAAIKNNSNDVN</sequence>
<dbReference type="SUPFAM" id="SSF88723">
    <property type="entry name" value="PIN domain-like"/>
    <property type="match status" value="1"/>
</dbReference>
<accession>A0A1R4AAW9</accession>
<keyword evidence="7" id="KW-0255">Endonuclease</keyword>
<proteinExistence type="inferred from homology"/>
<evidence type="ECO:0000256" key="5">
    <source>
        <dbReference type="ARBA" id="ARBA00022722"/>
    </source>
</evidence>
<dbReference type="InterPro" id="IPR036279">
    <property type="entry name" value="5-3_exonuclease_C_sf"/>
</dbReference>
<evidence type="ECO:0000256" key="9">
    <source>
        <dbReference type="ARBA" id="ARBA00022801"/>
    </source>
</evidence>
<dbReference type="PROSITE" id="PS00841">
    <property type="entry name" value="XPG_1"/>
    <property type="match status" value="1"/>
</dbReference>
<evidence type="ECO:0000256" key="8">
    <source>
        <dbReference type="ARBA" id="ARBA00022763"/>
    </source>
</evidence>
<dbReference type="PRINTS" id="PR00066">
    <property type="entry name" value="XRODRMPGMNTG"/>
</dbReference>
<evidence type="ECO:0000256" key="3">
    <source>
        <dbReference type="ARBA" id="ARBA00005283"/>
    </source>
</evidence>
<dbReference type="InterPro" id="IPR006086">
    <property type="entry name" value="XPG-I_dom"/>
</dbReference>
<evidence type="ECO:0000256" key="4">
    <source>
        <dbReference type="ARBA" id="ARBA00022553"/>
    </source>
</evidence>
<dbReference type="GO" id="GO:0048256">
    <property type="term" value="F:flap endonuclease activity"/>
    <property type="evidence" value="ECO:0007669"/>
    <property type="project" value="UniProtKB-ARBA"/>
</dbReference>
<evidence type="ECO:0000256" key="15">
    <source>
        <dbReference type="SAM" id="MobiDB-lite"/>
    </source>
</evidence>
<keyword evidence="10" id="KW-0460">Magnesium</keyword>
<keyword evidence="5" id="KW-0540">Nuclease</keyword>
<keyword evidence="13" id="KW-0539">Nucleus</keyword>
<feature type="region of interest" description="Disordered" evidence="15">
    <location>
        <begin position="127"/>
        <end position="168"/>
    </location>
</feature>
<dbReference type="GO" id="GO:0003697">
    <property type="term" value="F:single-stranded DNA binding"/>
    <property type="evidence" value="ECO:0007669"/>
    <property type="project" value="InterPro"/>
</dbReference>
<keyword evidence="11" id="KW-0496">Mitochondrion</keyword>
<dbReference type="GeneID" id="33043666"/>
<reference evidence="18 19" key="3">
    <citation type="journal article" date="2016" name="Sci. Rep.">
        <title>Genome-wide diversity and gene expression profiling of Babesia microti isolates identify polymorphic genes that mediate host-pathogen interactions.</title>
        <authorList>
            <person name="Silva J.C."/>
            <person name="Cornillot E."/>
            <person name="McCracken C."/>
            <person name="Usmani-Brown S."/>
            <person name="Dwivedi A."/>
            <person name="Ifeonu O.O."/>
            <person name="Crabtree J."/>
            <person name="Gotia H.T."/>
            <person name="Virji A.Z."/>
            <person name="Reynes C."/>
            <person name="Colinge J."/>
            <person name="Kumar V."/>
            <person name="Lawres L."/>
            <person name="Pazzi J.E."/>
            <person name="Pablo J.V."/>
            <person name="Hung C."/>
            <person name="Brancato J."/>
            <person name="Kumari P."/>
            <person name="Orvis J."/>
            <person name="Tretina K."/>
            <person name="Chibucos M."/>
            <person name="Ott S."/>
            <person name="Sadzewicz L."/>
            <person name="Sengamalay N."/>
            <person name="Shetty A.C."/>
            <person name="Su Q."/>
            <person name="Tallon L."/>
            <person name="Fraser C.M."/>
            <person name="Frutos R."/>
            <person name="Molina D.M."/>
            <person name="Krause P.J."/>
            <person name="Ben Mamoun C."/>
        </authorList>
    </citation>
    <scope>NUCLEOTIDE SEQUENCE [LARGE SCALE GENOMIC DNA]</scope>
    <source>
        <strain evidence="18 19">RI</strain>
    </source>
</reference>
<dbReference type="SMART" id="SM00484">
    <property type="entry name" value="XPGI"/>
    <property type="match status" value="1"/>
</dbReference>
<evidence type="ECO:0000256" key="2">
    <source>
        <dbReference type="ARBA" id="ARBA00004123"/>
    </source>
</evidence>
<evidence type="ECO:0000256" key="14">
    <source>
        <dbReference type="ARBA" id="ARBA00038112"/>
    </source>
</evidence>
<dbReference type="GO" id="GO:0006289">
    <property type="term" value="P:nucleotide-excision repair"/>
    <property type="evidence" value="ECO:0007669"/>
    <property type="project" value="InterPro"/>
</dbReference>
<reference evidence="18 19" key="2">
    <citation type="journal article" date="2013" name="PLoS ONE">
        <title>Whole genome mapping and re-organization of the nuclear and mitochondrial genomes of Babesia microti isolates.</title>
        <authorList>
            <person name="Cornillot E."/>
            <person name="Dassouli A."/>
            <person name="Garg A."/>
            <person name="Pachikara N."/>
            <person name="Randazzo S."/>
            <person name="Depoix D."/>
            <person name="Carcy B."/>
            <person name="Delbecq S."/>
            <person name="Frutos R."/>
            <person name="Silva J.C."/>
            <person name="Sutton R."/>
            <person name="Krause P.J."/>
            <person name="Mamoun C.B."/>
        </authorList>
    </citation>
    <scope>NUCLEOTIDE SEQUENCE [LARGE SCALE GENOMIC DNA]</scope>
    <source>
        <strain evidence="18 19">RI</strain>
    </source>
</reference>
<dbReference type="FunFam" id="1.10.150.20:FF:000030">
    <property type="entry name" value="Flap endonuclease GEN-like 1"/>
    <property type="match status" value="1"/>
</dbReference>
<comment type="similarity">
    <text evidence="14">Belongs to the XPG/RAD2 endonuclease family. GEN subfamily.</text>
</comment>
<dbReference type="InterPro" id="IPR006085">
    <property type="entry name" value="XPG_DNA_repair_N"/>
</dbReference>
<evidence type="ECO:0000313" key="19">
    <source>
        <dbReference type="Proteomes" id="UP000002899"/>
    </source>
</evidence>
<dbReference type="AlphaFoldDB" id="A0A1R4AAW9"/>
<dbReference type="CDD" id="cd09904">
    <property type="entry name" value="H3TH_XPG"/>
    <property type="match status" value="1"/>
</dbReference>
<dbReference type="PRINTS" id="PR00853">
    <property type="entry name" value="XPGRADSUPER"/>
</dbReference>
<organism evidence="18 19">
    <name type="scientific">Babesia microti (strain RI)</name>
    <dbReference type="NCBI Taxonomy" id="1133968"/>
    <lineage>
        <taxon>Eukaryota</taxon>
        <taxon>Sar</taxon>
        <taxon>Alveolata</taxon>
        <taxon>Apicomplexa</taxon>
        <taxon>Aconoidasida</taxon>
        <taxon>Piroplasmida</taxon>
        <taxon>Babesiidae</taxon>
        <taxon>Babesia</taxon>
    </lineage>
</organism>
<dbReference type="InterPro" id="IPR006084">
    <property type="entry name" value="XPG/Rad2"/>
</dbReference>
<evidence type="ECO:0000256" key="7">
    <source>
        <dbReference type="ARBA" id="ARBA00022759"/>
    </source>
</evidence>
<feature type="domain" description="XPG-I" evidence="16">
    <location>
        <begin position="558"/>
        <end position="627"/>
    </location>
</feature>
<dbReference type="Pfam" id="PF00752">
    <property type="entry name" value="XPG_N"/>
    <property type="match status" value="1"/>
</dbReference>
<dbReference type="GO" id="GO:0046872">
    <property type="term" value="F:metal ion binding"/>
    <property type="evidence" value="ECO:0007669"/>
    <property type="project" value="UniProtKB-KW"/>
</dbReference>
<dbReference type="KEGG" id="bmic:BMR1_02g03801"/>
<dbReference type="SMART" id="SM00485">
    <property type="entry name" value="XPGN"/>
    <property type="match status" value="1"/>
</dbReference>
<evidence type="ECO:0000256" key="13">
    <source>
        <dbReference type="ARBA" id="ARBA00023242"/>
    </source>
</evidence>
<dbReference type="PANTHER" id="PTHR16171">
    <property type="entry name" value="DNA REPAIR PROTEIN COMPLEMENTING XP-G CELLS-RELATED"/>
    <property type="match status" value="1"/>
</dbReference>
<dbReference type="InterPro" id="IPR008918">
    <property type="entry name" value="HhH2"/>
</dbReference>
<dbReference type="EC" id="3.1.-.-" evidence="18"/>
<protein>
    <submittedName>
        <fullName evidence="18">DNA excision repair protein ERCC-5</fullName>
        <ecNumber evidence="18">3.1.-.-</ecNumber>
    </submittedName>
</protein>
<evidence type="ECO:0000256" key="6">
    <source>
        <dbReference type="ARBA" id="ARBA00022723"/>
    </source>
</evidence>
<dbReference type="OrthoDB" id="31113at2759"/>
<comment type="similarity">
    <text evidence="3">Belongs to the XPG/RAD2 endonuclease family. XPG subfamily.</text>
</comment>
<dbReference type="SMART" id="SM00279">
    <property type="entry name" value="HhH2"/>
    <property type="match status" value="1"/>
</dbReference>
<evidence type="ECO:0000256" key="10">
    <source>
        <dbReference type="ARBA" id="ARBA00022842"/>
    </source>
</evidence>
<dbReference type="Gene3D" id="3.40.50.1010">
    <property type="entry name" value="5'-nuclease"/>
    <property type="match status" value="2"/>
</dbReference>
<dbReference type="VEuPathDB" id="PiroplasmaDB:BMR1_02g03801"/>
<evidence type="ECO:0000259" key="16">
    <source>
        <dbReference type="SMART" id="SM00484"/>
    </source>
</evidence>
<evidence type="ECO:0000313" key="18">
    <source>
        <dbReference type="EMBL" id="SJK86140.1"/>
    </source>
</evidence>
<comment type="subcellular location">
    <subcellularLocation>
        <location evidence="2">Nucleus</location>
    </subcellularLocation>
</comment>
<dbReference type="PANTHER" id="PTHR16171:SF7">
    <property type="entry name" value="DNA REPAIR PROTEIN RAD2"/>
    <property type="match status" value="1"/>
</dbReference>
<evidence type="ECO:0000256" key="12">
    <source>
        <dbReference type="ARBA" id="ARBA00023204"/>
    </source>
</evidence>
<keyword evidence="12" id="KW-0234">DNA repair</keyword>
<dbReference type="Gene3D" id="1.10.150.20">
    <property type="entry name" value="5' to 3' exonuclease, C-terminal subdomain"/>
    <property type="match status" value="1"/>
</dbReference>
<evidence type="ECO:0000256" key="11">
    <source>
        <dbReference type="ARBA" id="ARBA00023128"/>
    </source>
</evidence>
<keyword evidence="9 18" id="KW-0378">Hydrolase</keyword>
<dbReference type="Pfam" id="PF00867">
    <property type="entry name" value="XPG_I"/>
    <property type="match status" value="1"/>
</dbReference>
<dbReference type="InterPro" id="IPR029060">
    <property type="entry name" value="PIN-like_dom_sf"/>
</dbReference>
<feature type="compositionally biased region" description="Polar residues" evidence="15">
    <location>
        <begin position="127"/>
        <end position="143"/>
    </location>
</feature>
<dbReference type="InterPro" id="IPR001044">
    <property type="entry name" value="XPG/Rad2_eukaryotes"/>
</dbReference>
<dbReference type="SUPFAM" id="SSF47807">
    <property type="entry name" value="5' to 3' exonuclease, C-terminal subdomain"/>
    <property type="match status" value="1"/>
</dbReference>
<name>A0A1R4AAW9_BABMR</name>